<keyword evidence="2" id="KW-1185">Reference proteome</keyword>
<accession>A0A0F3IG47</accession>
<dbReference type="EMBL" id="LAJX01000185">
    <property type="protein sequence ID" value="KJV05716.1"/>
    <property type="molecule type" value="Genomic_DNA"/>
</dbReference>
<dbReference type="OrthoDB" id="5569134at2"/>
<dbReference type="Proteomes" id="UP000033684">
    <property type="component" value="Unassembled WGS sequence"/>
</dbReference>
<dbReference type="AlphaFoldDB" id="A0A0F3IG47"/>
<organism evidence="1 2">
    <name type="scientific">Methylocucumis oryzae</name>
    <dbReference type="NCBI Taxonomy" id="1632867"/>
    <lineage>
        <taxon>Bacteria</taxon>
        <taxon>Pseudomonadati</taxon>
        <taxon>Pseudomonadota</taxon>
        <taxon>Gammaproteobacteria</taxon>
        <taxon>Methylococcales</taxon>
        <taxon>Methylococcaceae</taxon>
        <taxon>Methylocucumis</taxon>
    </lineage>
</organism>
<sequence>MNVWAIDKDPPIKVLLVELVHRYGENTLAMINRENHFQAIEICPVGNPELSAYVYTFGQRRGCYGIDLKYPIVTHNIIGENEDQSLEHVLEIIDTHLF</sequence>
<evidence type="ECO:0000313" key="1">
    <source>
        <dbReference type="EMBL" id="KJV05716.1"/>
    </source>
</evidence>
<comment type="caution">
    <text evidence="1">The sequence shown here is derived from an EMBL/GenBank/DDBJ whole genome shotgun (WGS) entry which is preliminary data.</text>
</comment>
<evidence type="ECO:0000313" key="2">
    <source>
        <dbReference type="Proteomes" id="UP000033684"/>
    </source>
</evidence>
<name>A0A0F3IG47_9GAMM</name>
<proteinExistence type="predicted"/>
<gene>
    <name evidence="1" type="ORF">VZ94_16120</name>
</gene>
<reference evidence="1 2" key="2">
    <citation type="journal article" date="2016" name="Microb. Ecol.">
        <title>Genome Characteristics of a Novel Type I Methanotroph (Sn10-6) Isolated from a Flooded Indian Rice Field.</title>
        <authorList>
            <person name="Rahalkar M.C."/>
            <person name="Pandit P.S."/>
            <person name="Dhakephalkar P.K."/>
            <person name="Pore S."/>
            <person name="Arora P."/>
            <person name="Kapse N."/>
        </authorList>
    </citation>
    <scope>NUCLEOTIDE SEQUENCE [LARGE SCALE GENOMIC DNA]</scope>
    <source>
        <strain evidence="1 2">Sn10-6</strain>
    </source>
</reference>
<protein>
    <submittedName>
        <fullName evidence="1">Uncharacterized protein</fullName>
    </submittedName>
</protein>
<dbReference type="PATRIC" id="fig|1632867.3.peg.2007"/>
<reference evidence="2" key="1">
    <citation type="submission" date="2015-03" db="EMBL/GenBank/DDBJ databases">
        <title>Draft genome sequence of a novel methanotroph (Sn10-6) isolated from flooded ricefield rhizosphere in India.</title>
        <authorList>
            <person name="Pandit P.S."/>
            <person name="Pore S.D."/>
            <person name="Arora P."/>
            <person name="Kapse N.G."/>
            <person name="Dhakephalkar P.K."/>
            <person name="Rahalkar M.C."/>
        </authorList>
    </citation>
    <scope>NUCLEOTIDE SEQUENCE [LARGE SCALE GENOMIC DNA]</scope>
    <source>
        <strain evidence="2">Sn10-6</strain>
    </source>
</reference>